<gene>
    <name evidence="2" type="ORF">E6W39_18580</name>
</gene>
<dbReference type="EMBL" id="VIGB01000003">
    <property type="protein sequence ID" value="TQF07435.1"/>
    <property type="molecule type" value="Genomic_DNA"/>
</dbReference>
<accession>A0A540WEJ3</accession>
<keyword evidence="3" id="KW-1185">Reference proteome</keyword>
<organism evidence="2 3">
    <name type="scientific">Kitasatospora acidiphila</name>
    <dbReference type="NCBI Taxonomy" id="2567942"/>
    <lineage>
        <taxon>Bacteria</taxon>
        <taxon>Bacillati</taxon>
        <taxon>Actinomycetota</taxon>
        <taxon>Actinomycetes</taxon>
        <taxon>Kitasatosporales</taxon>
        <taxon>Streptomycetaceae</taxon>
        <taxon>Kitasatospora</taxon>
    </lineage>
</organism>
<evidence type="ECO:0000313" key="3">
    <source>
        <dbReference type="Proteomes" id="UP000319103"/>
    </source>
</evidence>
<keyword evidence="1" id="KW-0472">Membrane</keyword>
<reference evidence="2 3" key="1">
    <citation type="submission" date="2019-06" db="EMBL/GenBank/DDBJ databases">
        <title>Description of Kitasatospora acidophila sp. nov. isolated from pine grove soil, and reclassification of Streptomyces novaecaesareae to Kitasatospora novaeceasareae comb. nov.</title>
        <authorList>
            <person name="Kim M.J."/>
        </authorList>
    </citation>
    <scope>NUCLEOTIDE SEQUENCE [LARGE SCALE GENOMIC DNA]</scope>
    <source>
        <strain evidence="2 3">MMS16-CNU292</strain>
    </source>
</reference>
<name>A0A540WEJ3_9ACTN</name>
<feature type="transmembrane region" description="Helical" evidence="1">
    <location>
        <begin position="12"/>
        <end position="34"/>
    </location>
</feature>
<keyword evidence="1" id="KW-0812">Transmembrane</keyword>
<dbReference type="AlphaFoldDB" id="A0A540WEJ3"/>
<keyword evidence="1" id="KW-1133">Transmembrane helix</keyword>
<feature type="transmembrane region" description="Helical" evidence="1">
    <location>
        <begin position="40"/>
        <end position="60"/>
    </location>
</feature>
<sequence length="88" mass="9190">MRESGERLVKVGAVVFIVGALATVVTFIPLFFHLTPLPTPAYFASMLMPLGFLLALVGLFGSARAQRRRADAAEQAAAQSTGAGAAAR</sequence>
<comment type="caution">
    <text evidence="2">The sequence shown here is derived from an EMBL/GenBank/DDBJ whole genome shotgun (WGS) entry which is preliminary data.</text>
</comment>
<protein>
    <submittedName>
        <fullName evidence="2">Uncharacterized protein</fullName>
    </submittedName>
</protein>
<evidence type="ECO:0000256" key="1">
    <source>
        <dbReference type="SAM" id="Phobius"/>
    </source>
</evidence>
<proteinExistence type="predicted"/>
<evidence type="ECO:0000313" key="2">
    <source>
        <dbReference type="EMBL" id="TQF07435.1"/>
    </source>
</evidence>
<dbReference type="Proteomes" id="UP000319103">
    <property type="component" value="Unassembled WGS sequence"/>
</dbReference>